<protein>
    <recommendedName>
        <fullName evidence="4">WG repeat-containing protein</fullName>
    </recommendedName>
</protein>
<dbReference type="SUPFAM" id="SSF69360">
    <property type="entry name" value="Cell wall binding repeat"/>
    <property type="match status" value="2"/>
</dbReference>
<dbReference type="EMBL" id="QUBQ01000004">
    <property type="protein sequence ID" value="REK72019.1"/>
    <property type="molecule type" value="Genomic_DNA"/>
</dbReference>
<gene>
    <name evidence="2" type="ORF">DX130_20210</name>
</gene>
<accession>A0A371P7W9</accession>
<proteinExistence type="predicted"/>
<name>A0A371P7W9_9BACL</name>
<dbReference type="Pfam" id="PF14903">
    <property type="entry name" value="WG_beta_rep"/>
    <property type="match status" value="5"/>
</dbReference>
<evidence type="ECO:0000313" key="2">
    <source>
        <dbReference type="EMBL" id="REK72019.1"/>
    </source>
</evidence>
<evidence type="ECO:0008006" key="4">
    <source>
        <dbReference type="Google" id="ProtNLM"/>
    </source>
</evidence>
<sequence length="596" mass="66863">MKHMVKILLSISLLITMIFPAAVTASANQIGAEWIIQPQYDDITTFKDGVAFVEVDGKWGLIDRKGTYLVKPQYENSSLSFNEGLADVYKNGKWGYIDLSGKEVIKLQFPEQPGDFVEGLAAVSDGDYWGFINKEGKTVIDFQYVDVSNFYKGYALALTENKGIVFIDKNGKVTAETYMDYVDPLLYTDPYIYSDYVWLMDESGKWAFYSYDGKVIIKPTYETPLPFQWRDYMIDQINMFSDGKAIVINDKYERFLLDEKGKEMPVMSKYDGSPSLVVGSYKEGMIAASLLNENKSPTWGFLDQTGKEVVSLTSYSEIQDFQEGLAAVGNKDGAWGYINKKGQTVVPHSYDYALPFENGLAWVMKKGKWGMIDPKGKVIVPIKYEALDEQWQQMGEFQDGYLLVFNGKTYNFVNAKGQEVYKNGFENAWHFGEGLGAIKVKGKWGYIGKPKTAETAKPTSAKVVVDGKEVAFEAYSINGNNYFKLRDLGMALGGTSKRFEVTYDSKTDSIQLEAGKSYTPVGGELAATGKSGHVDAWATMSNVYLNGSQVELTAYKINGNNYFKLRDIGQAFNFAVTYDGDKKMIVMDTKHDYSNE</sequence>
<organism evidence="2 3">
    <name type="scientific">Paenibacillus paeoniae</name>
    <dbReference type="NCBI Taxonomy" id="2292705"/>
    <lineage>
        <taxon>Bacteria</taxon>
        <taxon>Bacillati</taxon>
        <taxon>Bacillota</taxon>
        <taxon>Bacilli</taxon>
        <taxon>Bacillales</taxon>
        <taxon>Paenibacillaceae</taxon>
        <taxon>Paenibacillus</taxon>
    </lineage>
</organism>
<comment type="caution">
    <text evidence="2">The sequence shown here is derived from an EMBL/GenBank/DDBJ whole genome shotgun (WGS) entry which is preliminary data.</text>
</comment>
<feature type="signal peptide" evidence="1">
    <location>
        <begin position="1"/>
        <end position="21"/>
    </location>
</feature>
<dbReference type="PANTHER" id="PTHR37841">
    <property type="entry name" value="GLR2918 PROTEIN"/>
    <property type="match status" value="1"/>
</dbReference>
<dbReference type="InterPro" id="IPR032774">
    <property type="entry name" value="WG_beta_rep"/>
</dbReference>
<keyword evidence="1" id="KW-0732">Signal</keyword>
<dbReference type="OrthoDB" id="210273at2"/>
<dbReference type="AlphaFoldDB" id="A0A371P7W9"/>
<dbReference type="RefSeq" id="WP_116048436.1">
    <property type="nucleotide sequence ID" value="NZ_QUBQ01000004.1"/>
</dbReference>
<keyword evidence="3" id="KW-1185">Reference proteome</keyword>
<evidence type="ECO:0000313" key="3">
    <source>
        <dbReference type="Proteomes" id="UP000261905"/>
    </source>
</evidence>
<feature type="chain" id="PRO_5039604563" description="WG repeat-containing protein" evidence="1">
    <location>
        <begin position="22"/>
        <end position="596"/>
    </location>
</feature>
<dbReference type="Proteomes" id="UP000261905">
    <property type="component" value="Unassembled WGS sequence"/>
</dbReference>
<dbReference type="PANTHER" id="PTHR37841:SF1">
    <property type="entry name" value="DUF3298 DOMAIN-CONTAINING PROTEIN"/>
    <property type="match status" value="1"/>
</dbReference>
<reference evidence="2 3" key="1">
    <citation type="submission" date="2018-08" db="EMBL/GenBank/DDBJ databases">
        <title>Paenibacillus sp. M4BSY-1, whole genome shotgun sequence.</title>
        <authorList>
            <person name="Tuo L."/>
        </authorList>
    </citation>
    <scope>NUCLEOTIDE SEQUENCE [LARGE SCALE GENOMIC DNA]</scope>
    <source>
        <strain evidence="2 3">M4BSY-1</strain>
    </source>
</reference>
<evidence type="ECO:0000256" key="1">
    <source>
        <dbReference type="SAM" id="SignalP"/>
    </source>
</evidence>